<reference evidence="1 2" key="1">
    <citation type="journal article" date="2018" name="Science">
        <title>The opium poppy genome and morphinan production.</title>
        <authorList>
            <person name="Guo L."/>
            <person name="Winzer T."/>
            <person name="Yang X."/>
            <person name="Li Y."/>
            <person name="Ning Z."/>
            <person name="He Z."/>
            <person name="Teodor R."/>
            <person name="Lu Y."/>
            <person name="Bowser T.A."/>
            <person name="Graham I.A."/>
            <person name="Ye K."/>
        </authorList>
    </citation>
    <scope>NUCLEOTIDE SEQUENCE [LARGE SCALE GENOMIC DNA]</scope>
    <source>
        <strain evidence="2">cv. HN1</strain>
        <tissue evidence="1">Leaves</tissue>
    </source>
</reference>
<dbReference type="Proteomes" id="UP000316621">
    <property type="component" value="Chromosome 7"/>
</dbReference>
<evidence type="ECO:0000313" key="2">
    <source>
        <dbReference type="Proteomes" id="UP000316621"/>
    </source>
</evidence>
<dbReference type="EMBL" id="CM010721">
    <property type="protein sequence ID" value="RZC70987.1"/>
    <property type="molecule type" value="Genomic_DNA"/>
</dbReference>
<proteinExistence type="predicted"/>
<name>A0A4Y7KDS3_PAPSO</name>
<evidence type="ECO:0000313" key="1">
    <source>
        <dbReference type="EMBL" id="RZC70987.1"/>
    </source>
</evidence>
<accession>A0A4Y7KDS3</accession>
<protein>
    <submittedName>
        <fullName evidence="1">Uncharacterized protein</fullName>
    </submittedName>
</protein>
<organism evidence="1 2">
    <name type="scientific">Papaver somniferum</name>
    <name type="common">Opium poppy</name>
    <dbReference type="NCBI Taxonomy" id="3469"/>
    <lineage>
        <taxon>Eukaryota</taxon>
        <taxon>Viridiplantae</taxon>
        <taxon>Streptophyta</taxon>
        <taxon>Embryophyta</taxon>
        <taxon>Tracheophyta</taxon>
        <taxon>Spermatophyta</taxon>
        <taxon>Magnoliopsida</taxon>
        <taxon>Ranunculales</taxon>
        <taxon>Papaveraceae</taxon>
        <taxon>Papaveroideae</taxon>
        <taxon>Papaver</taxon>
    </lineage>
</organism>
<sequence>MWLKIPQTRCGRGTSHVSHLSSAICGSGLSTQANFNSRAVKNCSQGGGAMNDVVHISCKRGLTPHLAIYSQGYCDVETWNQAYEE</sequence>
<dbReference type="AlphaFoldDB" id="A0A4Y7KDS3"/>
<keyword evidence="2" id="KW-1185">Reference proteome</keyword>
<gene>
    <name evidence="1" type="ORF">C5167_034174</name>
</gene>
<dbReference type="Gramene" id="RZC70987">
    <property type="protein sequence ID" value="RZC70987"/>
    <property type="gene ID" value="C5167_034174"/>
</dbReference>